<feature type="domain" description="Histidine kinase" evidence="22">
    <location>
        <begin position="282"/>
        <end position="474"/>
    </location>
</feature>
<evidence type="ECO:0000259" key="23">
    <source>
        <dbReference type="PROSITE" id="PS50885"/>
    </source>
</evidence>
<dbReference type="PROSITE" id="PS50109">
    <property type="entry name" value="HIS_KIN"/>
    <property type="match status" value="1"/>
</dbReference>
<dbReference type="SMART" id="SM00387">
    <property type="entry name" value="HATPase_c"/>
    <property type="match status" value="1"/>
</dbReference>
<comment type="caution">
    <text evidence="24">The sequence shown here is derived from an EMBL/GenBank/DDBJ whole genome shotgun (WGS) entry which is preliminary data.</text>
</comment>
<comment type="cofactor">
    <cofactor evidence="2">
        <name>[4Fe-4S] cluster</name>
        <dbReference type="ChEBI" id="CHEBI:49883"/>
    </cofactor>
</comment>
<dbReference type="Pfam" id="PF00672">
    <property type="entry name" value="HAMP"/>
    <property type="match status" value="1"/>
</dbReference>
<dbReference type="Gene3D" id="6.10.340.10">
    <property type="match status" value="1"/>
</dbReference>
<comment type="catalytic activity">
    <reaction evidence="1">
        <text>ATP + protein L-histidine = ADP + protein N-phospho-L-histidine.</text>
        <dbReference type="EC" id="2.7.13.3"/>
    </reaction>
</comment>
<evidence type="ECO:0000256" key="17">
    <source>
        <dbReference type="ARBA" id="ARBA00023014"/>
    </source>
</evidence>
<keyword evidence="16" id="KW-0902">Two-component regulatory system</keyword>
<keyword evidence="17" id="KW-0411">Iron-sulfur</keyword>
<dbReference type="Gene3D" id="3.30.565.10">
    <property type="entry name" value="Histidine kinase-like ATPase, C-terminal domain"/>
    <property type="match status" value="1"/>
</dbReference>
<keyword evidence="20" id="KW-0175">Coiled coil</keyword>
<evidence type="ECO:0000256" key="18">
    <source>
        <dbReference type="ARBA" id="ARBA00024827"/>
    </source>
</evidence>
<dbReference type="InterPro" id="IPR004358">
    <property type="entry name" value="Sig_transdc_His_kin-like_C"/>
</dbReference>
<dbReference type="SUPFAM" id="SSF55874">
    <property type="entry name" value="ATPase domain of HSP90 chaperone/DNA topoisomerase II/histidine kinase"/>
    <property type="match status" value="1"/>
</dbReference>
<organism evidence="24 25">
    <name type="scientific">Actinoallomurus liliacearum</name>
    <dbReference type="NCBI Taxonomy" id="1080073"/>
    <lineage>
        <taxon>Bacteria</taxon>
        <taxon>Bacillati</taxon>
        <taxon>Actinomycetota</taxon>
        <taxon>Actinomycetes</taxon>
        <taxon>Streptosporangiales</taxon>
        <taxon>Thermomonosporaceae</taxon>
        <taxon>Actinoallomurus</taxon>
    </lineage>
</organism>
<evidence type="ECO:0000256" key="21">
    <source>
        <dbReference type="SAM" id="Phobius"/>
    </source>
</evidence>
<dbReference type="InterPro" id="IPR005467">
    <property type="entry name" value="His_kinase_dom"/>
</dbReference>
<dbReference type="SUPFAM" id="SSF158472">
    <property type="entry name" value="HAMP domain-like"/>
    <property type="match status" value="1"/>
</dbReference>
<evidence type="ECO:0000256" key="2">
    <source>
        <dbReference type="ARBA" id="ARBA00001966"/>
    </source>
</evidence>
<keyword evidence="9" id="KW-0597">Phosphoprotein</keyword>
<dbReference type="RefSeq" id="WP_345349527.1">
    <property type="nucleotide sequence ID" value="NZ_BAABHJ010000002.1"/>
</dbReference>
<keyword evidence="14 21" id="KW-1133">Transmembrane helix</keyword>
<evidence type="ECO:0000313" key="25">
    <source>
        <dbReference type="Proteomes" id="UP001500212"/>
    </source>
</evidence>
<protein>
    <recommendedName>
        <fullName evidence="6">Oxygen sensor histidine kinase NreB</fullName>
        <ecNumber evidence="5">2.7.13.3</ecNumber>
    </recommendedName>
    <alternativeName>
        <fullName evidence="19">Nitrogen regulation protein B</fullName>
    </alternativeName>
</protein>
<comment type="subcellular location">
    <subcellularLocation>
        <location evidence="4">Cytoplasm</location>
    </subcellularLocation>
    <subcellularLocation>
        <location evidence="3">Membrane</location>
    </subcellularLocation>
</comment>
<accession>A0ABP8TFN2</accession>
<feature type="domain" description="HAMP" evidence="23">
    <location>
        <begin position="213"/>
        <end position="265"/>
    </location>
</feature>
<dbReference type="Pfam" id="PF02518">
    <property type="entry name" value="HATPase_c"/>
    <property type="match status" value="1"/>
</dbReference>
<evidence type="ECO:0000256" key="1">
    <source>
        <dbReference type="ARBA" id="ARBA00000085"/>
    </source>
</evidence>
<dbReference type="PRINTS" id="PR00344">
    <property type="entry name" value="BCTRLSENSOR"/>
</dbReference>
<evidence type="ECO:0000256" key="5">
    <source>
        <dbReference type="ARBA" id="ARBA00012438"/>
    </source>
</evidence>
<evidence type="ECO:0000256" key="7">
    <source>
        <dbReference type="ARBA" id="ARBA00022485"/>
    </source>
</evidence>
<evidence type="ECO:0000256" key="8">
    <source>
        <dbReference type="ARBA" id="ARBA00022490"/>
    </source>
</evidence>
<evidence type="ECO:0000256" key="12">
    <source>
        <dbReference type="ARBA" id="ARBA00022723"/>
    </source>
</evidence>
<dbReference type="Proteomes" id="UP001500212">
    <property type="component" value="Unassembled WGS sequence"/>
</dbReference>
<dbReference type="Gene3D" id="1.20.5.1930">
    <property type="match status" value="1"/>
</dbReference>
<evidence type="ECO:0000256" key="3">
    <source>
        <dbReference type="ARBA" id="ARBA00004370"/>
    </source>
</evidence>
<proteinExistence type="predicted"/>
<keyword evidence="25" id="KW-1185">Reference proteome</keyword>
<dbReference type="EC" id="2.7.13.3" evidence="5"/>
<comment type="function">
    <text evidence="18">Member of the two-component regulatory system NreB/NreC involved in the control of dissimilatory nitrate/nitrite reduction in response to oxygen. NreB functions as a direct oxygen sensor histidine kinase which is autophosphorylated, in the absence of oxygen, probably at the conserved histidine residue, and transfers its phosphate group probably to a conserved aspartate residue of NreC. NreB/NreC activates the expression of the nitrate (narGHJI) and nitrite (nir) reductase operons, as well as the putative nitrate transporter gene narT.</text>
</comment>
<feature type="transmembrane region" description="Helical" evidence="21">
    <location>
        <begin position="6"/>
        <end position="25"/>
    </location>
</feature>
<feature type="transmembrane region" description="Helical" evidence="21">
    <location>
        <begin position="189"/>
        <end position="210"/>
    </location>
</feature>
<feature type="coiled-coil region" evidence="20">
    <location>
        <begin position="312"/>
        <end position="339"/>
    </location>
</feature>
<dbReference type="CDD" id="cd16917">
    <property type="entry name" value="HATPase_UhpB-NarQ-NarX-like"/>
    <property type="match status" value="1"/>
</dbReference>
<dbReference type="SMART" id="SM00304">
    <property type="entry name" value="HAMP"/>
    <property type="match status" value="1"/>
</dbReference>
<dbReference type="PROSITE" id="PS50885">
    <property type="entry name" value="HAMP"/>
    <property type="match status" value="1"/>
</dbReference>
<evidence type="ECO:0000256" key="14">
    <source>
        <dbReference type="ARBA" id="ARBA00022989"/>
    </source>
</evidence>
<dbReference type="Pfam" id="PF07730">
    <property type="entry name" value="HisKA_3"/>
    <property type="match status" value="1"/>
</dbReference>
<dbReference type="InterPro" id="IPR011712">
    <property type="entry name" value="Sig_transdc_His_kin_sub3_dim/P"/>
</dbReference>
<keyword evidence="15" id="KW-0408">Iron</keyword>
<name>A0ABP8TFN2_9ACTN</name>
<sequence>MALSYVMVSVAAVLVVEAVLLLLVAPRVLTGAGDTGGAEAQAAGDAKTLSLAAVDLGLATPGVSDQDLLAGLSGQASAQTGIGDARMRDGVALEALAARDGRIVLSSAPGRNPVGSPVPVKGAATTARSGLRKQQGRSVAWASSPVVAWGAATAARTGRPAGHDRRVIGMVYVQLPAGRRQAAGHVGRLLLPGLIVLLLIVPVGVLFGLLSTGALIRRIRRLADVTTAMADGDFQARIPESGGDEVGRLEEAFNRMAERLEAAVQAERDAAASDGRRAERSRIARELHDSISQDLFSLRLLAGGLGKALAAETDLRDKAESMERTVDRTMREMQALLLELRPVAIEDAGLMPALTELCRAYEARLGVPVRTDLETVRLEPAVEHAVLRIAQEALGNAVRHGEPGLIELSLTAGDGCVVVRVRDDGRGFDRRSVDGHGMGLDLMRERATELGGTFEVVSAPGEGTTVTASIPDGTP</sequence>
<evidence type="ECO:0000256" key="10">
    <source>
        <dbReference type="ARBA" id="ARBA00022679"/>
    </source>
</evidence>
<dbReference type="CDD" id="cd06225">
    <property type="entry name" value="HAMP"/>
    <property type="match status" value="1"/>
</dbReference>
<keyword evidence="8" id="KW-0963">Cytoplasm</keyword>
<keyword evidence="13" id="KW-0418">Kinase</keyword>
<evidence type="ECO:0000256" key="11">
    <source>
        <dbReference type="ARBA" id="ARBA00022692"/>
    </source>
</evidence>
<reference evidence="25" key="1">
    <citation type="journal article" date="2019" name="Int. J. Syst. Evol. Microbiol.">
        <title>The Global Catalogue of Microorganisms (GCM) 10K type strain sequencing project: providing services to taxonomists for standard genome sequencing and annotation.</title>
        <authorList>
            <consortium name="The Broad Institute Genomics Platform"/>
            <consortium name="The Broad Institute Genome Sequencing Center for Infectious Disease"/>
            <person name="Wu L."/>
            <person name="Ma J."/>
        </authorList>
    </citation>
    <scope>NUCLEOTIDE SEQUENCE [LARGE SCALE GENOMIC DNA]</scope>
    <source>
        <strain evidence="25">JCM 17938</strain>
    </source>
</reference>
<evidence type="ECO:0000256" key="16">
    <source>
        <dbReference type="ARBA" id="ARBA00023012"/>
    </source>
</evidence>
<keyword evidence="12" id="KW-0479">Metal-binding</keyword>
<dbReference type="InterPro" id="IPR036890">
    <property type="entry name" value="HATPase_C_sf"/>
</dbReference>
<evidence type="ECO:0000256" key="13">
    <source>
        <dbReference type="ARBA" id="ARBA00022777"/>
    </source>
</evidence>
<keyword evidence="21" id="KW-0472">Membrane</keyword>
<evidence type="ECO:0000313" key="24">
    <source>
        <dbReference type="EMBL" id="GAA4603624.1"/>
    </source>
</evidence>
<gene>
    <name evidence="24" type="ORF">GCM10023195_12110</name>
</gene>
<dbReference type="PANTHER" id="PTHR24421">
    <property type="entry name" value="NITRATE/NITRITE SENSOR PROTEIN NARX-RELATED"/>
    <property type="match status" value="1"/>
</dbReference>
<keyword evidence="7" id="KW-0004">4Fe-4S</keyword>
<evidence type="ECO:0000256" key="20">
    <source>
        <dbReference type="SAM" id="Coils"/>
    </source>
</evidence>
<evidence type="ECO:0000256" key="15">
    <source>
        <dbReference type="ARBA" id="ARBA00023004"/>
    </source>
</evidence>
<evidence type="ECO:0000256" key="4">
    <source>
        <dbReference type="ARBA" id="ARBA00004496"/>
    </source>
</evidence>
<dbReference type="InterPro" id="IPR003594">
    <property type="entry name" value="HATPase_dom"/>
</dbReference>
<keyword evidence="10" id="KW-0808">Transferase</keyword>
<evidence type="ECO:0000256" key="19">
    <source>
        <dbReference type="ARBA" id="ARBA00030800"/>
    </source>
</evidence>
<evidence type="ECO:0000256" key="9">
    <source>
        <dbReference type="ARBA" id="ARBA00022553"/>
    </source>
</evidence>
<evidence type="ECO:0000256" key="6">
    <source>
        <dbReference type="ARBA" id="ARBA00017322"/>
    </source>
</evidence>
<dbReference type="PANTHER" id="PTHR24421:SF61">
    <property type="entry name" value="OXYGEN SENSOR HISTIDINE KINASE NREB"/>
    <property type="match status" value="1"/>
</dbReference>
<dbReference type="InterPro" id="IPR050482">
    <property type="entry name" value="Sensor_HK_TwoCompSys"/>
</dbReference>
<keyword evidence="11 21" id="KW-0812">Transmembrane</keyword>
<dbReference type="InterPro" id="IPR003660">
    <property type="entry name" value="HAMP_dom"/>
</dbReference>
<dbReference type="EMBL" id="BAABHJ010000002">
    <property type="protein sequence ID" value="GAA4603624.1"/>
    <property type="molecule type" value="Genomic_DNA"/>
</dbReference>
<evidence type="ECO:0000259" key="22">
    <source>
        <dbReference type="PROSITE" id="PS50109"/>
    </source>
</evidence>